<evidence type="ECO:0000313" key="3">
    <source>
        <dbReference type="Proteomes" id="UP000051063"/>
    </source>
</evidence>
<organism evidence="2 3">
    <name type="scientific">Brevibacillus choshinensis</name>
    <dbReference type="NCBI Taxonomy" id="54911"/>
    <lineage>
        <taxon>Bacteria</taxon>
        <taxon>Bacillati</taxon>
        <taxon>Bacillota</taxon>
        <taxon>Bacilli</taxon>
        <taxon>Bacillales</taxon>
        <taxon>Paenibacillaceae</taxon>
        <taxon>Brevibacillus</taxon>
    </lineage>
</organism>
<protein>
    <recommendedName>
        <fullName evidence="4">Major facilitator superfamily (MFS) profile domain-containing protein</fullName>
    </recommendedName>
</protein>
<proteinExistence type="predicted"/>
<evidence type="ECO:0000313" key="2">
    <source>
        <dbReference type="EMBL" id="KQL43973.1"/>
    </source>
</evidence>
<gene>
    <name evidence="2" type="ORF">AN963_21220</name>
</gene>
<accession>A0ABR5N0K6</accession>
<feature type="transmembrane region" description="Helical" evidence="1">
    <location>
        <begin position="30"/>
        <end position="50"/>
    </location>
</feature>
<evidence type="ECO:0000256" key="1">
    <source>
        <dbReference type="SAM" id="Phobius"/>
    </source>
</evidence>
<keyword evidence="1" id="KW-1133">Transmembrane helix</keyword>
<dbReference type="Proteomes" id="UP000051063">
    <property type="component" value="Unassembled WGS sequence"/>
</dbReference>
<sequence>MIPLFLLSLALDGFLVIIFAVSKDLFAVFAIWIFFGVVGTVNSVVTETVVQKTVAQDMRGMGCFLC</sequence>
<keyword evidence="1" id="KW-0812">Transmembrane</keyword>
<reference evidence="2 3" key="1">
    <citation type="submission" date="2015-09" db="EMBL/GenBank/DDBJ databases">
        <title>Genome sequencing project for genomic taxonomy and phylogenomics of Bacillus-like bacteria.</title>
        <authorList>
            <person name="Liu B."/>
            <person name="Wang J."/>
            <person name="Zhu Y."/>
            <person name="Liu G."/>
            <person name="Chen Q."/>
            <person name="Chen Z."/>
            <person name="Lan J."/>
            <person name="Che J."/>
            <person name="Ge C."/>
            <person name="Shi H."/>
            <person name="Pan Z."/>
            <person name="Liu X."/>
        </authorList>
    </citation>
    <scope>NUCLEOTIDE SEQUENCE [LARGE SCALE GENOMIC DNA]</scope>
    <source>
        <strain evidence="2 3">DSM 8552</strain>
    </source>
</reference>
<comment type="caution">
    <text evidence="2">The sequence shown here is derived from an EMBL/GenBank/DDBJ whole genome shotgun (WGS) entry which is preliminary data.</text>
</comment>
<name>A0ABR5N0K6_BRECH</name>
<dbReference type="EMBL" id="LJJB01000013">
    <property type="protein sequence ID" value="KQL43973.1"/>
    <property type="molecule type" value="Genomic_DNA"/>
</dbReference>
<keyword evidence="1" id="KW-0472">Membrane</keyword>
<evidence type="ECO:0008006" key="4">
    <source>
        <dbReference type="Google" id="ProtNLM"/>
    </source>
</evidence>
<keyword evidence="3" id="KW-1185">Reference proteome</keyword>